<comment type="caution">
    <text evidence="3">The sequence shown here is derived from an EMBL/GenBank/DDBJ whole genome shotgun (WGS) entry which is preliminary data.</text>
</comment>
<dbReference type="SUPFAM" id="SSF53756">
    <property type="entry name" value="UDP-Glycosyltransferase/glycogen phosphorylase"/>
    <property type="match status" value="1"/>
</dbReference>
<feature type="domain" description="Glycosyl transferase family 1" evidence="1">
    <location>
        <begin position="197"/>
        <end position="355"/>
    </location>
</feature>
<keyword evidence="4" id="KW-1185">Reference proteome</keyword>
<dbReference type="InterPro" id="IPR050194">
    <property type="entry name" value="Glycosyltransferase_grp1"/>
</dbReference>
<dbReference type="CDD" id="cd03801">
    <property type="entry name" value="GT4_PimA-like"/>
    <property type="match status" value="1"/>
</dbReference>
<organism evidence="3 4">
    <name type="scientific">Tenacibaculum skagerrakense</name>
    <dbReference type="NCBI Taxonomy" id="186571"/>
    <lineage>
        <taxon>Bacteria</taxon>
        <taxon>Pseudomonadati</taxon>
        <taxon>Bacteroidota</taxon>
        <taxon>Flavobacteriia</taxon>
        <taxon>Flavobacteriales</taxon>
        <taxon>Flavobacteriaceae</taxon>
        <taxon>Tenacibaculum</taxon>
    </lineage>
</organism>
<evidence type="ECO:0000259" key="2">
    <source>
        <dbReference type="Pfam" id="PF13439"/>
    </source>
</evidence>
<dbReference type="Proteomes" id="UP000294564">
    <property type="component" value="Unassembled WGS sequence"/>
</dbReference>
<evidence type="ECO:0000313" key="3">
    <source>
        <dbReference type="EMBL" id="TCP26674.1"/>
    </source>
</evidence>
<dbReference type="EMBL" id="SLXM01000002">
    <property type="protein sequence ID" value="TCP26674.1"/>
    <property type="molecule type" value="Genomic_DNA"/>
</dbReference>
<accession>A0A4R2NYG5</accession>
<dbReference type="AlphaFoldDB" id="A0A4R2NYG5"/>
<dbReference type="InterPro" id="IPR001296">
    <property type="entry name" value="Glyco_trans_1"/>
</dbReference>
<gene>
    <name evidence="3" type="ORF">EV195_10212</name>
</gene>
<sequence>MGTKKLHVLFLCGWYPSRVLPNNGDFIQRHAEAVNLQHQVSVLHIITDKKIHQPIEIVSEKINGIATHIAYVKNSKNPIVKIYRFYSAFQKLLKLIGKFDIVHLNKLFPFGLFALYLKRKFKTDYIISEHWTGYHQPKAEKITPLELFLSKIISKRAKYNCPVSYNLQQSMEKLGLTGNYYPVPNVVNTDLFSLRRDNITNQKFTILHASNMLDEHKNVSGIIKTVTKFRAFTENFKLILIGENSIKYKSLADSLDVTNHVEFIEHIPHTDIVEQMQNADVFVLFSNYENLPCVILESFACGTPVISTNVGGIAEYFPKEFGKLIKPNNEEELLNSLKAIFFEKIDKNLLHEYAKTHFSQEVIANKFSELYLTS</sequence>
<reference evidence="3 4" key="1">
    <citation type="submission" date="2019-03" db="EMBL/GenBank/DDBJ databases">
        <title>Genomic Encyclopedia of Type Strains, Phase IV (KMG-IV): sequencing the most valuable type-strain genomes for metagenomic binning, comparative biology and taxonomic classification.</title>
        <authorList>
            <person name="Goeker M."/>
        </authorList>
    </citation>
    <scope>NUCLEOTIDE SEQUENCE [LARGE SCALE GENOMIC DNA]</scope>
    <source>
        <strain evidence="3 4">DSM 14836</strain>
    </source>
</reference>
<dbReference type="Pfam" id="PF00534">
    <property type="entry name" value="Glycos_transf_1"/>
    <property type="match status" value="1"/>
</dbReference>
<name>A0A4R2NYG5_9FLAO</name>
<feature type="domain" description="Glycosyltransferase subfamily 4-like N-terminal" evidence="2">
    <location>
        <begin position="35"/>
        <end position="190"/>
    </location>
</feature>
<evidence type="ECO:0000259" key="1">
    <source>
        <dbReference type="Pfam" id="PF00534"/>
    </source>
</evidence>
<dbReference type="InterPro" id="IPR028098">
    <property type="entry name" value="Glyco_trans_4-like_N"/>
</dbReference>
<dbReference type="PANTHER" id="PTHR45947">
    <property type="entry name" value="SULFOQUINOVOSYL TRANSFERASE SQD2"/>
    <property type="match status" value="1"/>
</dbReference>
<dbReference type="Gene3D" id="3.40.50.2000">
    <property type="entry name" value="Glycogen Phosphorylase B"/>
    <property type="match status" value="2"/>
</dbReference>
<dbReference type="PANTHER" id="PTHR45947:SF15">
    <property type="entry name" value="TEICHURONIC ACID BIOSYNTHESIS GLYCOSYLTRANSFERASE TUAC-RELATED"/>
    <property type="match status" value="1"/>
</dbReference>
<evidence type="ECO:0000313" key="4">
    <source>
        <dbReference type="Proteomes" id="UP000294564"/>
    </source>
</evidence>
<dbReference type="OrthoDB" id="9795068at2"/>
<dbReference type="GO" id="GO:0016757">
    <property type="term" value="F:glycosyltransferase activity"/>
    <property type="evidence" value="ECO:0007669"/>
    <property type="project" value="InterPro"/>
</dbReference>
<dbReference type="Pfam" id="PF13439">
    <property type="entry name" value="Glyco_transf_4"/>
    <property type="match status" value="1"/>
</dbReference>
<keyword evidence="3" id="KW-0808">Transferase</keyword>
<protein>
    <submittedName>
        <fullName evidence="3">Glycosyltransferase involved in cell wall biosynthesis</fullName>
    </submittedName>
</protein>
<proteinExistence type="predicted"/>
<dbReference type="RefSeq" id="WP_132793352.1">
    <property type="nucleotide sequence ID" value="NZ_SLXM01000002.1"/>
</dbReference>